<evidence type="ECO:0000256" key="2">
    <source>
        <dbReference type="ARBA" id="ARBA00023125"/>
    </source>
</evidence>
<dbReference type="EMBL" id="VCMV01000003">
    <property type="protein sequence ID" value="KAB0269216.1"/>
    <property type="molecule type" value="Genomic_DNA"/>
</dbReference>
<feature type="DNA-binding region" description="H-T-H motif" evidence="4">
    <location>
        <begin position="38"/>
        <end position="57"/>
    </location>
</feature>
<dbReference type="PANTHER" id="PTHR30055">
    <property type="entry name" value="HTH-TYPE TRANSCRIPTIONAL REGULATOR RUTR"/>
    <property type="match status" value="1"/>
</dbReference>
<evidence type="ECO:0000313" key="6">
    <source>
        <dbReference type="EMBL" id="KAB0269216.1"/>
    </source>
</evidence>
<keyword evidence="1" id="KW-0805">Transcription regulation</keyword>
<dbReference type="GO" id="GO:0000976">
    <property type="term" value="F:transcription cis-regulatory region binding"/>
    <property type="evidence" value="ECO:0007669"/>
    <property type="project" value="TreeGrafter"/>
</dbReference>
<dbReference type="Proteomes" id="UP000325684">
    <property type="component" value="Unassembled WGS sequence"/>
</dbReference>
<dbReference type="Pfam" id="PF00440">
    <property type="entry name" value="TetR_N"/>
    <property type="match status" value="1"/>
</dbReference>
<keyword evidence="7" id="KW-1185">Reference proteome</keyword>
<protein>
    <submittedName>
        <fullName evidence="6">TetR/AcrR family transcriptional regulator</fullName>
    </submittedName>
</protein>
<dbReference type="OrthoDB" id="8535430at2"/>
<evidence type="ECO:0000259" key="5">
    <source>
        <dbReference type="PROSITE" id="PS50977"/>
    </source>
</evidence>
<dbReference type="Gene3D" id="1.10.357.10">
    <property type="entry name" value="Tetracycline Repressor, domain 2"/>
    <property type="match status" value="1"/>
</dbReference>
<dbReference type="PANTHER" id="PTHR30055:SF234">
    <property type="entry name" value="HTH-TYPE TRANSCRIPTIONAL REGULATOR BETI"/>
    <property type="match status" value="1"/>
</dbReference>
<proteinExistence type="predicted"/>
<dbReference type="GO" id="GO:0003700">
    <property type="term" value="F:DNA-binding transcription factor activity"/>
    <property type="evidence" value="ECO:0007669"/>
    <property type="project" value="TreeGrafter"/>
</dbReference>
<evidence type="ECO:0000256" key="1">
    <source>
        <dbReference type="ARBA" id="ARBA00023015"/>
    </source>
</evidence>
<dbReference type="PRINTS" id="PR00455">
    <property type="entry name" value="HTHTETR"/>
</dbReference>
<evidence type="ECO:0000313" key="7">
    <source>
        <dbReference type="Proteomes" id="UP000325684"/>
    </source>
</evidence>
<evidence type="ECO:0000256" key="3">
    <source>
        <dbReference type="ARBA" id="ARBA00023163"/>
    </source>
</evidence>
<reference evidence="6 7" key="1">
    <citation type="journal article" date="2019" name="Microorganisms">
        <title>Genome Insights into the Novel Species Microvirga brassicacearum, a Rapeseed Endophyte with Biotechnological Potential.</title>
        <authorList>
            <person name="Jimenez-Gomez A."/>
            <person name="Saati-Santamaria Z."/>
            <person name="Igual J.M."/>
            <person name="Rivas R."/>
            <person name="Mateos P.F."/>
            <person name="Garcia-Fraile P."/>
        </authorList>
    </citation>
    <scope>NUCLEOTIDE SEQUENCE [LARGE SCALE GENOMIC DNA]</scope>
    <source>
        <strain evidence="6 7">CDVBN77</strain>
    </source>
</reference>
<dbReference type="PROSITE" id="PS50977">
    <property type="entry name" value="HTH_TETR_2"/>
    <property type="match status" value="1"/>
</dbReference>
<dbReference type="InterPro" id="IPR050109">
    <property type="entry name" value="HTH-type_TetR-like_transc_reg"/>
</dbReference>
<keyword evidence="2 4" id="KW-0238">DNA-binding</keyword>
<sequence>MARDYRMQKRAEARDQVRERIVEAAMRLHDEKGVVPTTFAEVAERAGVGPATVSRHFPTLGDLVRACGAHVWQEMRPPTPDTVASVFAEAKTGRDRLARLVEELDAFYARGAHRLALAARDRELVPELDGFLTAVEAGVEALVREALAHTGDRAHVIQVVVAFCSFQFWTQFTRVDLAPAELTQLKVKILEYALKAARQV</sequence>
<dbReference type="InterPro" id="IPR001647">
    <property type="entry name" value="HTH_TetR"/>
</dbReference>
<name>A0A5N3PHM2_9HYPH</name>
<dbReference type="RefSeq" id="WP_150942274.1">
    <property type="nucleotide sequence ID" value="NZ_VCMV01000003.1"/>
</dbReference>
<dbReference type="InterPro" id="IPR009057">
    <property type="entry name" value="Homeodomain-like_sf"/>
</dbReference>
<dbReference type="AlphaFoldDB" id="A0A5N3PHM2"/>
<keyword evidence="3" id="KW-0804">Transcription</keyword>
<organism evidence="6 7">
    <name type="scientific">Microvirga brassicacearum</name>
    <dbReference type="NCBI Taxonomy" id="2580413"/>
    <lineage>
        <taxon>Bacteria</taxon>
        <taxon>Pseudomonadati</taxon>
        <taxon>Pseudomonadota</taxon>
        <taxon>Alphaproteobacteria</taxon>
        <taxon>Hyphomicrobiales</taxon>
        <taxon>Methylobacteriaceae</taxon>
        <taxon>Microvirga</taxon>
    </lineage>
</organism>
<gene>
    <name evidence="6" type="ORF">FEZ63_03710</name>
</gene>
<evidence type="ECO:0000256" key="4">
    <source>
        <dbReference type="PROSITE-ProRule" id="PRU00335"/>
    </source>
</evidence>
<comment type="caution">
    <text evidence="6">The sequence shown here is derived from an EMBL/GenBank/DDBJ whole genome shotgun (WGS) entry which is preliminary data.</text>
</comment>
<dbReference type="SUPFAM" id="SSF46689">
    <property type="entry name" value="Homeodomain-like"/>
    <property type="match status" value="1"/>
</dbReference>
<feature type="domain" description="HTH tetR-type" evidence="5">
    <location>
        <begin position="15"/>
        <end position="75"/>
    </location>
</feature>
<accession>A0A5N3PHM2</accession>